<proteinExistence type="inferred from homology"/>
<dbReference type="Pfam" id="PF00460">
    <property type="entry name" value="Flg_bb_rod"/>
    <property type="match status" value="1"/>
</dbReference>
<reference evidence="10 11" key="1">
    <citation type="submission" date="2018-12" db="EMBL/GenBank/DDBJ databases">
        <authorList>
            <person name="Yang Y."/>
        </authorList>
    </citation>
    <scope>NUCLEOTIDE SEQUENCE [LARGE SCALE GENOMIC DNA]</scope>
    <source>
        <strain evidence="10 11">GSF71</strain>
    </source>
</reference>
<comment type="subcellular location">
    <subcellularLocation>
        <location evidence="1 5">Bacterial flagellum basal body</location>
    </subcellularLocation>
</comment>
<dbReference type="Pfam" id="PF06429">
    <property type="entry name" value="Flg_bbr_C"/>
    <property type="match status" value="1"/>
</dbReference>
<keyword evidence="11" id="KW-1185">Reference proteome</keyword>
<dbReference type="SUPFAM" id="SSF117143">
    <property type="entry name" value="Flagellar hook protein flgE"/>
    <property type="match status" value="1"/>
</dbReference>
<comment type="similarity">
    <text evidence="2 5">Belongs to the flagella basal body rod proteins family.</text>
</comment>
<protein>
    <recommendedName>
        <fullName evidence="3 5">Flagellar hook protein FlgE</fullName>
    </recommendedName>
</protein>
<feature type="domain" description="Flagellar basal body rod protein N-terminal" evidence="6">
    <location>
        <begin position="7"/>
        <end position="37"/>
    </location>
</feature>
<dbReference type="InterPro" id="IPR053967">
    <property type="entry name" value="LlgE_F_G-like_D1"/>
</dbReference>
<dbReference type="GO" id="GO:0009424">
    <property type="term" value="C:bacterial-type flagellum hook"/>
    <property type="evidence" value="ECO:0007669"/>
    <property type="project" value="TreeGrafter"/>
</dbReference>
<evidence type="ECO:0000256" key="5">
    <source>
        <dbReference type="RuleBase" id="RU362116"/>
    </source>
</evidence>
<feature type="domain" description="Flagellar basal-body/hook protein C-terminal" evidence="7">
    <location>
        <begin position="367"/>
        <end position="410"/>
    </location>
</feature>
<dbReference type="Gene3D" id="2.60.98.20">
    <property type="entry name" value="Flagellar hook protein FlgE"/>
    <property type="match status" value="1"/>
</dbReference>
<dbReference type="EMBL" id="RZIJ01000020">
    <property type="protein sequence ID" value="RUQ66564.1"/>
    <property type="molecule type" value="Genomic_DNA"/>
</dbReference>
<evidence type="ECO:0000259" key="9">
    <source>
        <dbReference type="Pfam" id="PF22692"/>
    </source>
</evidence>
<evidence type="ECO:0000256" key="4">
    <source>
        <dbReference type="ARBA" id="ARBA00023143"/>
    </source>
</evidence>
<dbReference type="Pfam" id="PF22692">
    <property type="entry name" value="LlgE_F_G_D1"/>
    <property type="match status" value="1"/>
</dbReference>
<dbReference type="OrthoDB" id="8372879at2"/>
<keyword evidence="10" id="KW-0966">Cell projection</keyword>
<dbReference type="PANTHER" id="PTHR30435">
    <property type="entry name" value="FLAGELLAR PROTEIN"/>
    <property type="match status" value="1"/>
</dbReference>
<keyword evidence="10" id="KW-0282">Flagellum</keyword>
<dbReference type="InterPro" id="IPR020013">
    <property type="entry name" value="Flagellar_FlgE/F/G"/>
</dbReference>
<dbReference type="Pfam" id="PF07559">
    <property type="entry name" value="FlgE_D2"/>
    <property type="match status" value="1"/>
</dbReference>
<evidence type="ECO:0000256" key="1">
    <source>
        <dbReference type="ARBA" id="ARBA00004117"/>
    </source>
</evidence>
<dbReference type="GO" id="GO:0071978">
    <property type="term" value="P:bacterial-type flagellum-dependent swarming motility"/>
    <property type="evidence" value="ECO:0007669"/>
    <property type="project" value="TreeGrafter"/>
</dbReference>
<dbReference type="Proteomes" id="UP000280346">
    <property type="component" value="Unassembled WGS sequence"/>
</dbReference>
<dbReference type="InterPro" id="IPR010930">
    <property type="entry name" value="Flg_bb/hook_C_dom"/>
</dbReference>
<evidence type="ECO:0000259" key="7">
    <source>
        <dbReference type="Pfam" id="PF06429"/>
    </source>
</evidence>
<evidence type="ECO:0000259" key="8">
    <source>
        <dbReference type="Pfam" id="PF07559"/>
    </source>
</evidence>
<evidence type="ECO:0000256" key="2">
    <source>
        <dbReference type="ARBA" id="ARBA00009677"/>
    </source>
</evidence>
<dbReference type="InterPro" id="IPR011491">
    <property type="entry name" value="FlgE_D2"/>
</dbReference>
<name>A0A3S0X8T5_9PROT</name>
<dbReference type="InterPro" id="IPR001444">
    <property type="entry name" value="Flag_bb_rod_N"/>
</dbReference>
<dbReference type="PANTHER" id="PTHR30435:SF1">
    <property type="entry name" value="FLAGELLAR HOOK PROTEIN FLGE"/>
    <property type="match status" value="1"/>
</dbReference>
<dbReference type="InterPro" id="IPR037058">
    <property type="entry name" value="Falgellar_hook_FlgE_sf"/>
</dbReference>
<evidence type="ECO:0000259" key="6">
    <source>
        <dbReference type="Pfam" id="PF00460"/>
    </source>
</evidence>
<comment type="caution">
    <text evidence="10">The sequence shown here is derived from an EMBL/GenBank/DDBJ whole genome shotgun (WGS) entry which is preliminary data.</text>
</comment>
<comment type="function">
    <text evidence="5">A flexible structure which links the flagellar filament to the drive apparatus in the basal body.</text>
</comment>
<dbReference type="GO" id="GO:0009425">
    <property type="term" value="C:bacterial-type flagellum basal body"/>
    <property type="evidence" value="ECO:0007669"/>
    <property type="project" value="UniProtKB-SubCell"/>
</dbReference>
<sequence length="412" mass="42529">MSLYSAMRSGVSGMSAQSSRLAAISDNISNSQTVGYKRATVDFSTLLTSPGSSTYSAGGVQSSTRYQLEQDGTPIGTSSATDMAISGNGFFVVGNNSSGSPQYSLTRAGSFLPDDSGYLRNTAGQYLEAWKLSPDGTLPNVSTTRFDDLVPVNVGNLLYGGSRTTQMEFSGNLPGQAAAGDTFTTTPGFYDGLGNAQDLNLTWTKTATANEWTLTATAPTGYTVTGSPVTVTFAATGPYAGMPVDGTGNPITPASFTVTSPATPTADTVTFGFGNVTQLNGDYVPQVIGDGAKVGRVSTVNIDETGKLWVVYDNGARQALYQVPVADVVNPGGLVAQNGNTFTLGMDAGPLSLSKGGSAGAGSVIGGALEQSNVDIATELVSLIETQRAYSSNATIVRTADEMVDETNRLKR</sequence>
<evidence type="ECO:0000313" key="11">
    <source>
        <dbReference type="Proteomes" id="UP000280346"/>
    </source>
</evidence>
<gene>
    <name evidence="10" type="ORF">EJ913_22295</name>
</gene>
<feature type="domain" description="Flagellar hook protein FlgE/F/G-like D1" evidence="9">
    <location>
        <begin position="84"/>
        <end position="129"/>
    </location>
</feature>
<evidence type="ECO:0000256" key="3">
    <source>
        <dbReference type="ARBA" id="ARBA00019015"/>
    </source>
</evidence>
<accession>A0A3S0X8T5</accession>
<dbReference type="GO" id="GO:0005829">
    <property type="term" value="C:cytosol"/>
    <property type="evidence" value="ECO:0007669"/>
    <property type="project" value="TreeGrafter"/>
</dbReference>
<dbReference type="AlphaFoldDB" id="A0A3S0X8T5"/>
<feature type="domain" description="Flagellar hook protein FlgE D2" evidence="8">
    <location>
        <begin position="182"/>
        <end position="282"/>
    </location>
</feature>
<dbReference type="RefSeq" id="WP_127002006.1">
    <property type="nucleotide sequence ID" value="NZ_JAKOAR010000019.1"/>
</dbReference>
<dbReference type="NCBIfam" id="TIGR03506">
    <property type="entry name" value="FlgEFG_subfam"/>
    <property type="match status" value="1"/>
</dbReference>
<organism evidence="10 11">
    <name type="scientific">Azospirillum doebereinerae</name>
    <dbReference type="NCBI Taxonomy" id="92933"/>
    <lineage>
        <taxon>Bacteria</taxon>
        <taxon>Pseudomonadati</taxon>
        <taxon>Pseudomonadota</taxon>
        <taxon>Alphaproteobacteria</taxon>
        <taxon>Rhodospirillales</taxon>
        <taxon>Azospirillaceae</taxon>
        <taxon>Azospirillum</taxon>
    </lineage>
</organism>
<keyword evidence="10" id="KW-0969">Cilium</keyword>
<evidence type="ECO:0000313" key="10">
    <source>
        <dbReference type="EMBL" id="RUQ66564.1"/>
    </source>
</evidence>
<dbReference type="InterPro" id="IPR037925">
    <property type="entry name" value="FlgE/F/G-like"/>
</dbReference>
<keyword evidence="4 5" id="KW-0975">Bacterial flagellum</keyword>